<feature type="compositionally biased region" description="Polar residues" evidence="6">
    <location>
        <begin position="583"/>
        <end position="594"/>
    </location>
</feature>
<feature type="compositionally biased region" description="Basic residues" evidence="6">
    <location>
        <begin position="766"/>
        <end position="775"/>
    </location>
</feature>
<dbReference type="PANTHER" id="PTHR24408:SF36">
    <property type="entry name" value="BTB DOMAIN-CONTAINING PROTEIN"/>
    <property type="match status" value="1"/>
</dbReference>
<feature type="compositionally biased region" description="Polar residues" evidence="6">
    <location>
        <begin position="466"/>
        <end position="477"/>
    </location>
</feature>
<dbReference type="InterPro" id="IPR013087">
    <property type="entry name" value="Znf_C2H2_type"/>
</dbReference>
<feature type="compositionally biased region" description="Low complexity" evidence="6">
    <location>
        <begin position="776"/>
        <end position="787"/>
    </location>
</feature>
<name>A0AAJ7IZF0_9HYME</name>
<feature type="compositionally biased region" description="Basic and acidic residues" evidence="6">
    <location>
        <begin position="538"/>
        <end position="553"/>
    </location>
</feature>
<feature type="compositionally biased region" description="Basic and acidic residues" evidence="6">
    <location>
        <begin position="218"/>
        <end position="233"/>
    </location>
</feature>
<dbReference type="KEGG" id="ccal:108625014"/>
<feature type="region of interest" description="Disordered" evidence="6">
    <location>
        <begin position="127"/>
        <end position="149"/>
    </location>
</feature>
<feature type="domain" description="C2H2-type" evidence="7">
    <location>
        <begin position="1341"/>
        <end position="1368"/>
    </location>
</feature>
<dbReference type="PROSITE" id="PS50157">
    <property type="entry name" value="ZINC_FINGER_C2H2_2"/>
    <property type="match status" value="7"/>
</dbReference>
<feature type="compositionally biased region" description="Basic and acidic residues" evidence="6">
    <location>
        <begin position="789"/>
        <end position="812"/>
    </location>
</feature>
<evidence type="ECO:0000256" key="4">
    <source>
        <dbReference type="ARBA" id="ARBA00022833"/>
    </source>
</evidence>
<dbReference type="InterPro" id="IPR036236">
    <property type="entry name" value="Znf_C2H2_sf"/>
</dbReference>
<feature type="region of interest" description="Disordered" evidence="6">
    <location>
        <begin position="1287"/>
        <end position="1328"/>
    </location>
</feature>
<sequence length="1766" mass="200011">MTPNLRRGVSRNREDSIVSKNCPLKKSMNLISQGNNMEVVDRLLCKPVSVNIVKLLKAEKKTPLKPRNRSRITKRKRPKHSTKKSSTKQTPNKLDSLLKEENQPYIKLHRIDEVFYKIAQSLARASANGERKRIQEKPVDGTTEAEQKKIHQEECETLISTTETDQDRIHQEEALDVSIETNQKRIHQESLGTLVETQSIDEPTDKRFEDENLNTDELNEKPEAENVENHSDSDENDIVCSFKKRNKDSDDNDTSLGRSRPKRMRINSDTSEEMNSETDKSTATCALNESLNASKDLSISENLNASSETFIINGESRVNEESQSNRDTSMCLEEDDSRDTVLMGIKDNDELNVVSNLDEIFFPSDDIENKYDIFKDLKVLLIRFDCLKDFGNKYSAREVEEVIKEYTNVNSLSRPLITEIDVVKHDIPMDMTTTVPVAFPRVSSFSNDEQLNSAARVCRTSDEKSMINSQSPNSSYRTPPKSIRNAVQETSHTEVQKAVRDLTTEFQKEEEPKQRSSDHHSSFTADVPSLPSGVSSPEKVKETTLKRVKEKTEAIATPDPRIDEQEASLSKSQTCRLQPVPANPSTNSDSNLPITSIKKKPTDEKDSKPYRCIVCDTTYSDFATLQKHLAVHSNKNNTTTADPPNVDCLDIPEERPLVIELPERGEISESKDSSESALVNSKKSKSNTKQQTKSLPKKERSRKKTDSENKRKREKVSVQTNETCGVCSQVFLNRVDLAAHIFLHTETELQDALKRAEGKLKDTKRKDKKDKKNRRSSSSSKPSTSETIPQKEEELNKTAGKSDEIKSTEHCKSVQNKISSPKTDHQGLETRKEDLESLNQGDIHTAETPKKSGQSEANSVEKEVQQSSKKSDVTPIKISNTVEQTPSKEPETSRKKLTICECHNKYNPNITDLEIEIVLLCHICRRLFRTMKCFNKHFRHHQYTACSPTKSNQSPRLLCSTCGKVFSCVQNVQHHLEMHARSSKTTCTTNFRCNICKVMFFGIGSLFYTHWSSHMRNPYWVADEQSFPDESIVRLPSFKNLLVDGYITVAEYLCPKCKDVFATDRELNKHLENCNKVINTSIEILCDLCDVSYSEKSEFYKHVRNKHHFCGEPQLTDNGSTIVCEICKETLTNLSEFDNHWLKHLATHTTFTCAQCKAEFKDNLNLFAEHAKVHKIENVLCTVHYTNMNHICEICCIGFDSLEKFEEHMTGHSDIPIDENDPPMSCINISSGEDSPDLEACSSSCNVVQKDSTQEKSLKNRTEINEDKEDQIEETKLIIDLTKEDEAIEKQQKASGPSLQEPPQNVEESESNSMERQESQPKPRQGFLRVKTLQELTGTAYICKTCGCSFESVSELSNHEKHHESANDQGNVQLNNLIGIVAKDILQDSSQNEFKLQLLVKQSGVCKEIPLRTEHLQRHSPVIQNSQPGDQTVADSAINLSTQNNNTEQQASSSNSPVGFHKNLPYNNIVRKSKAVPRTAVLKTDGTMYKFRMMPSSLPPDERKRLMASFGFIIDPNDNQTKFKCKFCDFCSVNESDCVKHDNPGTEASCKVRYPQNRTQTQPERGNIPPSYNKPPQPSQSQGQNASYVNTYASGRGTSEMMKQNYQQIPNQPPDAVYYKTVGNTNGGMSIVINPPAATSMQNMSTFGIVHSAPQQQLFQQQVHPNPMTIIRTPYVQQSQNVVICSNNVCQVRRDQIPNGEAVITYEVRLRPTRFVCTHCSKSFGSESLLQAHVNSDHNFICTVCNERFYHYNELLVHQVKHLNTK</sequence>
<dbReference type="Gene3D" id="3.30.160.60">
    <property type="entry name" value="Classic Zinc Finger"/>
    <property type="match status" value="2"/>
</dbReference>
<feature type="region of interest" description="Disordered" evidence="6">
    <location>
        <begin position="188"/>
        <end position="282"/>
    </location>
</feature>
<protein>
    <submittedName>
        <fullName evidence="9">Uncharacterized protein LOC108625014 isoform X1</fullName>
    </submittedName>
</protein>
<keyword evidence="2" id="KW-0677">Repeat</keyword>
<keyword evidence="8" id="KW-1185">Reference proteome</keyword>
<feature type="domain" description="C2H2-type" evidence="7">
    <location>
        <begin position="1740"/>
        <end position="1766"/>
    </location>
</feature>
<feature type="domain" description="C2H2-type" evidence="7">
    <location>
        <begin position="957"/>
        <end position="984"/>
    </location>
</feature>
<evidence type="ECO:0000259" key="7">
    <source>
        <dbReference type="PROSITE" id="PS50157"/>
    </source>
</evidence>
<feature type="compositionally biased region" description="Basic and acidic residues" evidence="6">
    <location>
        <begin position="129"/>
        <end position="149"/>
    </location>
</feature>
<feature type="domain" description="C2H2-type" evidence="7">
    <location>
        <begin position="610"/>
        <end position="637"/>
    </location>
</feature>
<dbReference type="Proteomes" id="UP000694925">
    <property type="component" value="Unplaced"/>
</dbReference>
<dbReference type="SUPFAM" id="SSF57667">
    <property type="entry name" value="beta-beta-alpha zinc fingers"/>
    <property type="match status" value="3"/>
</dbReference>
<reference evidence="9" key="1">
    <citation type="submission" date="2025-08" db="UniProtKB">
        <authorList>
            <consortium name="RefSeq"/>
        </authorList>
    </citation>
    <scope>IDENTIFICATION</scope>
    <source>
        <tissue evidence="9">Whole body</tissue>
    </source>
</reference>
<dbReference type="RefSeq" id="XP_017880183.1">
    <property type="nucleotide sequence ID" value="XM_018024694.2"/>
</dbReference>
<evidence type="ECO:0000313" key="9">
    <source>
        <dbReference type="RefSeq" id="XP_017880183.1"/>
    </source>
</evidence>
<feature type="compositionally biased region" description="Basic and acidic residues" evidence="6">
    <location>
        <begin position="859"/>
        <end position="872"/>
    </location>
</feature>
<evidence type="ECO:0000256" key="1">
    <source>
        <dbReference type="ARBA" id="ARBA00022723"/>
    </source>
</evidence>
<feature type="compositionally biased region" description="Polar residues" evidence="6">
    <location>
        <begin position="567"/>
        <end position="576"/>
    </location>
</feature>
<feature type="compositionally biased region" description="Basic and acidic residues" evidence="6">
    <location>
        <begin position="822"/>
        <end position="835"/>
    </location>
</feature>
<feature type="region of interest" description="Disordered" evidence="6">
    <location>
        <begin position="760"/>
        <end position="890"/>
    </location>
</feature>
<organism evidence="8 9">
    <name type="scientific">Ceratina calcarata</name>
    <dbReference type="NCBI Taxonomy" id="156304"/>
    <lineage>
        <taxon>Eukaryota</taxon>
        <taxon>Metazoa</taxon>
        <taxon>Ecdysozoa</taxon>
        <taxon>Arthropoda</taxon>
        <taxon>Hexapoda</taxon>
        <taxon>Insecta</taxon>
        <taxon>Pterygota</taxon>
        <taxon>Neoptera</taxon>
        <taxon>Endopterygota</taxon>
        <taxon>Hymenoptera</taxon>
        <taxon>Apocrita</taxon>
        <taxon>Aculeata</taxon>
        <taxon>Apoidea</taxon>
        <taxon>Anthophila</taxon>
        <taxon>Apidae</taxon>
        <taxon>Ceratina</taxon>
        <taxon>Zadontomerus</taxon>
    </lineage>
</organism>
<feature type="domain" description="C2H2-type" evidence="7">
    <location>
        <begin position="1084"/>
        <end position="1113"/>
    </location>
</feature>
<feature type="region of interest" description="Disordered" evidence="6">
    <location>
        <begin position="660"/>
        <end position="719"/>
    </location>
</feature>
<feature type="domain" description="C2H2-type" evidence="7">
    <location>
        <begin position="1715"/>
        <end position="1738"/>
    </location>
</feature>
<dbReference type="GO" id="GO:0000981">
    <property type="term" value="F:DNA-binding transcription factor activity, RNA polymerase II-specific"/>
    <property type="evidence" value="ECO:0007669"/>
    <property type="project" value="TreeGrafter"/>
</dbReference>
<evidence type="ECO:0000256" key="5">
    <source>
        <dbReference type="PROSITE-ProRule" id="PRU00042"/>
    </source>
</evidence>
<dbReference type="GeneID" id="108625014"/>
<dbReference type="Pfam" id="PF00096">
    <property type="entry name" value="zf-C2H2"/>
    <property type="match status" value="1"/>
</dbReference>
<accession>A0AAJ7IZF0</accession>
<dbReference type="GO" id="GO:0043565">
    <property type="term" value="F:sequence-specific DNA binding"/>
    <property type="evidence" value="ECO:0007669"/>
    <property type="project" value="TreeGrafter"/>
</dbReference>
<evidence type="ECO:0000256" key="2">
    <source>
        <dbReference type="ARBA" id="ARBA00022737"/>
    </source>
</evidence>
<feature type="compositionally biased region" description="Basic and acidic residues" evidence="6">
    <location>
        <begin position="505"/>
        <end position="521"/>
    </location>
</feature>
<evidence type="ECO:0000313" key="8">
    <source>
        <dbReference type="Proteomes" id="UP000694925"/>
    </source>
</evidence>
<evidence type="ECO:0000256" key="6">
    <source>
        <dbReference type="SAM" id="MobiDB-lite"/>
    </source>
</evidence>
<feature type="domain" description="C2H2-type" evidence="7">
    <location>
        <begin position="722"/>
        <end position="749"/>
    </location>
</feature>
<feature type="region of interest" description="Disordered" evidence="6">
    <location>
        <begin position="1542"/>
        <end position="1586"/>
    </location>
</feature>
<feature type="region of interest" description="Disordered" evidence="6">
    <location>
        <begin position="457"/>
        <end position="481"/>
    </location>
</feature>
<feature type="compositionally biased region" description="Polar residues" evidence="6">
    <location>
        <begin position="1293"/>
        <end position="1303"/>
    </location>
</feature>
<keyword evidence="4" id="KW-0862">Zinc</keyword>
<feature type="compositionally biased region" description="Basic and acidic residues" evidence="6">
    <location>
        <begin position="660"/>
        <end position="674"/>
    </location>
</feature>
<dbReference type="GO" id="GO:0008270">
    <property type="term" value="F:zinc ion binding"/>
    <property type="evidence" value="ECO:0007669"/>
    <property type="project" value="UniProtKB-KW"/>
</dbReference>
<dbReference type="GO" id="GO:0005634">
    <property type="term" value="C:nucleus"/>
    <property type="evidence" value="ECO:0007669"/>
    <property type="project" value="TreeGrafter"/>
</dbReference>
<keyword evidence="1" id="KW-0479">Metal-binding</keyword>
<proteinExistence type="predicted"/>
<dbReference type="PROSITE" id="PS00028">
    <property type="entry name" value="ZINC_FINGER_C2H2_1"/>
    <property type="match status" value="9"/>
</dbReference>
<dbReference type="PANTHER" id="PTHR24408">
    <property type="entry name" value="ZINC FINGER PROTEIN"/>
    <property type="match status" value="1"/>
</dbReference>
<dbReference type="SMART" id="SM00355">
    <property type="entry name" value="ZnF_C2H2"/>
    <property type="match status" value="13"/>
</dbReference>
<gene>
    <name evidence="9" type="primary">LOC108625014</name>
</gene>
<feature type="region of interest" description="Disordered" evidence="6">
    <location>
        <begin position="61"/>
        <end position="95"/>
    </location>
</feature>
<feature type="compositionally biased region" description="Basic residues" evidence="6">
    <location>
        <begin position="63"/>
        <end position="86"/>
    </location>
</feature>
<feature type="region of interest" description="Disordered" evidence="6">
    <location>
        <begin position="505"/>
        <end position="608"/>
    </location>
</feature>
<keyword evidence="3 5" id="KW-0863">Zinc-finger</keyword>
<evidence type="ECO:0000256" key="3">
    <source>
        <dbReference type="ARBA" id="ARBA00022771"/>
    </source>
</evidence>